<keyword evidence="1" id="KW-1133">Transmembrane helix</keyword>
<proteinExistence type="predicted"/>
<feature type="transmembrane region" description="Helical" evidence="1">
    <location>
        <begin position="71"/>
        <end position="96"/>
    </location>
</feature>
<accession>A0A097EN20</accession>
<feature type="transmembrane region" description="Helical" evidence="1">
    <location>
        <begin position="185"/>
        <end position="204"/>
    </location>
</feature>
<organism evidence="2 3">
    <name type="scientific">Candidatus Francisella endociliophora</name>
    <dbReference type="NCBI Taxonomy" id="653937"/>
    <lineage>
        <taxon>Bacteria</taxon>
        <taxon>Pseudomonadati</taxon>
        <taxon>Pseudomonadota</taxon>
        <taxon>Gammaproteobacteria</taxon>
        <taxon>Thiotrichales</taxon>
        <taxon>Francisellaceae</taxon>
        <taxon>Francisella</taxon>
    </lineage>
</organism>
<dbReference type="AlphaFoldDB" id="A0A097EN20"/>
<protein>
    <submittedName>
        <fullName evidence="2">Uncharacterized protein</fullName>
    </submittedName>
</protein>
<sequence length="364" mass="43535">MNDFINIFSSFFKFNYRKNISYELAITFIGLFAFITFIVLTYKDINIFLTLVYFPNANKQELLDTIYYERFIYACICTSFLTATVLSIINFILRYFKIINFDNRCYGHYFLTLFRVYFIFLMVEVLIGQNISFKMAYDINKQYTDIIELIIIYPWFVYLCQFLFLLCFSYFGISLLNKNNSIKTKFILGFFIILSFIYIHEVSISDVELQKTINEGHFISEALNNNTDYQTNLDTLSTYKDKNLHCRDAYHNIEKSKRYLQENRMDLYKQSWEIIPKQLKQCSLEVIRKMNLNYFAPIKGLSEKYIDINKYCRESYNLSNKAMVFANNYNQEDIDKLLPKLNEAFNYCNLSISKADVEQYYSKN</sequence>
<gene>
    <name evidence="2" type="ORF">LO80_02485</name>
</gene>
<name>A0A097EN20_9GAMM</name>
<evidence type="ECO:0000256" key="1">
    <source>
        <dbReference type="SAM" id="Phobius"/>
    </source>
</evidence>
<keyword evidence="1" id="KW-0472">Membrane</keyword>
<dbReference type="Proteomes" id="UP000029672">
    <property type="component" value="Chromosome"/>
</dbReference>
<feature type="transmembrane region" description="Helical" evidence="1">
    <location>
        <begin position="108"/>
        <end position="131"/>
    </location>
</feature>
<dbReference type="EMBL" id="CP009574">
    <property type="protein sequence ID" value="AIT08960.1"/>
    <property type="molecule type" value="Genomic_DNA"/>
</dbReference>
<dbReference type="STRING" id="1547445.LO80_02485"/>
<keyword evidence="3" id="KW-1185">Reference proteome</keyword>
<feature type="transmembrane region" description="Helical" evidence="1">
    <location>
        <begin position="151"/>
        <end position="173"/>
    </location>
</feature>
<reference evidence="2 3" key="1">
    <citation type="submission" date="2014-10" db="EMBL/GenBank/DDBJ databases">
        <title>Whole genome sequence of Francisella endociliophora strain FSC1006, isolated from a laboratory culture of the marine ciliate Euplotes raikovi.</title>
        <authorList>
            <person name="Granberg M."/>
            <person name="Backman S."/>
            <person name="Lundmark E."/>
            <person name="Nilsson E."/>
            <person name="Karlsson E."/>
            <person name="Thelaus J."/>
            <person name="Ohrman C."/>
            <person name="Larkeryd A."/>
            <person name="Stenberg P."/>
        </authorList>
    </citation>
    <scope>NUCLEOTIDE SEQUENCE [LARGE SCALE GENOMIC DNA]</scope>
    <source>
        <strain evidence="2 3">FSC1006</strain>
    </source>
</reference>
<dbReference type="HOGENOM" id="CLU_760206_0_0_6"/>
<evidence type="ECO:0000313" key="3">
    <source>
        <dbReference type="Proteomes" id="UP000029672"/>
    </source>
</evidence>
<feature type="transmembrane region" description="Helical" evidence="1">
    <location>
        <begin position="20"/>
        <end position="42"/>
    </location>
</feature>
<keyword evidence="1" id="KW-0812">Transmembrane</keyword>
<dbReference type="KEGG" id="frf:LO80_02485"/>
<evidence type="ECO:0000313" key="2">
    <source>
        <dbReference type="EMBL" id="AIT08960.1"/>
    </source>
</evidence>